<sequence>MKRFTYKLVLFLMVATIMTVSYCQEETTTAGTTAGEEEEEEAVKRSCSIWCWIQKIAMFVISQLLSG</sequence>
<protein>
    <submittedName>
        <fullName evidence="2">Uncharacterized protein</fullName>
    </submittedName>
</protein>
<comment type="caution">
    <text evidence="2">The sequence shown here is derived from an EMBL/GenBank/DDBJ whole genome shotgun (WGS) entry which is preliminary data.</text>
</comment>
<evidence type="ECO:0000313" key="2">
    <source>
        <dbReference type="EMBL" id="CAH4034961.1"/>
    </source>
</evidence>
<evidence type="ECO:0000313" key="3">
    <source>
        <dbReference type="Proteomes" id="UP001152562"/>
    </source>
</evidence>
<accession>A0A9P0TMI3</accession>
<name>A0A9P0TMI3_PIEBR</name>
<evidence type="ECO:0000256" key="1">
    <source>
        <dbReference type="SAM" id="SignalP"/>
    </source>
</evidence>
<proteinExistence type="predicted"/>
<keyword evidence="1" id="KW-0732">Signal</keyword>
<keyword evidence="3" id="KW-1185">Reference proteome</keyword>
<gene>
    <name evidence="2" type="ORF">PIBRA_LOCUS11084</name>
</gene>
<dbReference type="AlphaFoldDB" id="A0A9P0TMI3"/>
<dbReference type="Proteomes" id="UP001152562">
    <property type="component" value="Unassembled WGS sequence"/>
</dbReference>
<organism evidence="2 3">
    <name type="scientific">Pieris brassicae</name>
    <name type="common">White butterfly</name>
    <name type="synonym">Large white butterfly</name>
    <dbReference type="NCBI Taxonomy" id="7116"/>
    <lineage>
        <taxon>Eukaryota</taxon>
        <taxon>Metazoa</taxon>
        <taxon>Ecdysozoa</taxon>
        <taxon>Arthropoda</taxon>
        <taxon>Hexapoda</taxon>
        <taxon>Insecta</taxon>
        <taxon>Pterygota</taxon>
        <taxon>Neoptera</taxon>
        <taxon>Endopterygota</taxon>
        <taxon>Lepidoptera</taxon>
        <taxon>Glossata</taxon>
        <taxon>Ditrysia</taxon>
        <taxon>Papilionoidea</taxon>
        <taxon>Pieridae</taxon>
        <taxon>Pierinae</taxon>
        <taxon>Pieris</taxon>
    </lineage>
</organism>
<feature type="chain" id="PRO_5040440079" evidence="1">
    <location>
        <begin position="24"/>
        <end position="67"/>
    </location>
</feature>
<dbReference type="EMBL" id="CALOZG010000042">
    <property type="protein sequence ID" value="CAH4034961.1"/>
    <property type="molecule type" value="Genomic_DNA"/>
</dbReference>
<reference evidence="2" key="1">
    <citation type="submission" date="2022-05" db="EMBL/GenBank/DDBJ databases">
        <authorList>
            <person name="Okamura Y."/>
        </authorList>
    </citation>
    <scope>NUCLEOTIDE SEQUENCE</scope>
</reference>
<feature type="signal peptide" evidence="1">
    <location>
        <begin position="1"/>
        <end position="23"/>
    </location>
</feature>